<keyword evidence="6" id="KW-0926">Vacuole</keyword>
<accession>A0A8H7Q2N4</accession>
<keyword evidence="12" id="KW-1185">Reference proteome</keyword>
<evidence type="ECO:0000259" key="10">
    <source>
        <dbReference type="Pfam" id="PF10377"/>
    </source>
</evidence>
<feature type="compositionally biased region" description="Basic and acidic residues" evidence="8">
    <location>
        <begin position="329"/>
        <end position="338"/>
    </location>
</feature>
<dbReference type="InterPro" id="IPR040040">
    <property type="entry name" value="ATG11"/>
</dbReference>
<feature type="coiled-coil region" evidence="7">
    <location>
        <begin position="829"/>
        <end position="910"/>
    </location>
</feature>
<dbReference type="GO" id="GO:0000045">
    <property type="term" value="P:autophagosome assembly"/>
    <property type="evidence" value="ECO:0007669"/>
    <property type="project" value="UniProtKB-UniRule"/>
</dbReference>
<dbReference type="InterPro" id="IPR045326">
    <property type="entry name" value="ATG17-like_dom"/>
</dbReference>
<feature type="compositionally biased region" description="Low complexity" evidence="8">
    <location>
        <begin position="1322"/>
        <end position="1337"/>
    </location>
</feature>
<feature type="coiled-coil region" evidence="7">
    <location>
        <begin position="694"/>
        <end position="721"/>
    </location>
</feature>
<comment type="subcellular location">
    <subcellularLocation>
        <location evidence="6">Preautophagosomal structure membrane</location>
        <topology evidence="6">Peripheral membrane protein</topology>
    </subcellularLocation>
    <subcellularLocation>
        <location evidence="6">Vacuole membrane</location>
        <topology evidence="6">Peripheral membrane protein</topology>
    </subcellularLocation>
    <text evidence="6">During pexophagy, accumulates in the vacuolar membrane region, where the peroxisomes contact the vacuole.</text>
</comment>
<feature type="region of interest" description="Disordered" evidence="8">
    <location>
        <begin position="580"/>
        <end position="625"/>
    </location>
</feature>
<dbReference type="Proteomes" id="UP000654370">
    <property type="component" value="Unassembled WGS sequence"/>
</dbReference>
<dbReference type="GO" id="GO:0015031">
    <property type="term" value="P:protein transport"/>
    <property type="evidence" value="ECO:0007669"/>
    <property type="project" value="UniProtKB-KW"/>
</dbReference>
<dbReference type="GO" id="GO:0034045">
    <property type="term" value="C:phagophore assembly site membrane"/>
    <property type="evidence" value="ECO:0007669"/>
    <property type="project" value="UniProtKB-SubCell"/>
</dbReference>
<dbReference type="PANTHER" id="PTHR13222">
    <property type="entry name" value="RB1-INDUCIBLE COILED-COIL"/>
    <property type="match status" value="1"/>
</dbReference>
<feature type="region of interest" description="Disordered" evidence="8">
    <location>
        <begin position="1303"/>
        <end position="1356"/>
    </location>
</feature>
<keyword evidence="5 7" id="KW-0175">Coiled coil</keyword>
<comment type="caution">
    <text evidence="11">The sequence shown here is derived from an EMBL/GenBank/DDBJ whole genome shotgun (WGS) entry which is preliminary data.</text>
</comment>
<feature type="coiled-coil region" evidence="7">
    <location>
        <begin position="1060"/>
        <end position="1101"/>
    </location>
</feature>
<dbReference type="OrthoDB" id="447953at2759"/>
<name>A0A8H7Q2N4_MORIS</name>
<evidence type="ECO:0000313" key="12">
    <source>
        <dbReference type="Proteomes" id="UP000654370"/>
    </source>
</evidence>
<keyword evidence="6" id="KW-0472">Membrane</keyword>
<dbReference type="GO" id="GO:0000422">
    <property type="term" value="P:autophagy of mitochondrion"/>
    <property type="evidence" value="ECO:0007669"/>
    <property type="project" value="TreeGrafter"/>
</dbReference>
<gene>
    <name evidence="11" type="ORF">INT43_000920</name>
</gene>
<evidence type="ECO:0000256" key="2">
    <source>
        <dbReference type="ARBA" id="ARBA00022448"/>
    </source>
</evidence>
<keyword evidence="2 6" id="KW-0813">Transport</keyword>
<protein>
    <recommendedName>
        <fullName evidence="6">Autophagy-related protein 11</fullName>
    </recommendedName>
</protein>
<comment type="subunit">
    <text evidence="6">Homodimer.</text>
</comment>
<feature type="region of interest" description="Disordered" evidence="8">
    <location>
        <begin position="1379"/>
        <end position="1400"/>
    </location>
</feature>
<dbReference type="Pfam" id="PF10377">
    <property type="entry name" value="ATG11"/>
    <property type="match status" value="1"/>
</dbReference>
<feature type="coiled-coil region" evidence="7">
    <location>
        <begin position="937"/>
        <end position="1006"/>
    </location>
</feature>
<feature type="compositionally biased region" description="Polar residues" evidence="8">
    <location>
        <begin position="580"/>
        <end position="621"/>
    </location>
</feature>
<proteinExistence type="inferred from homology"/>
<organism evidence="11 12">
    <name type="scientific">Mortierella isabellina</name>
    <name type="common">Filamentous fungus</name>
    <name type="synonym">Umbelopsis isabellina</name>
    <dbReference type="NCBI Taxonomy" id="91625"/>
    <lineage>
        <taxon>Eukaryota</taxon>
        <taxon>Fungi</taxon>
        <taxon>Fungi incertae sedis</taxon>
        <taxon>Mucoromycota</taxon>
        <taxon>Mucoromycotina</taxon>
        <taxon>Umbelopsidomycetes</taxon>
        <taxon>Umbelopsidales</taxon>
        <taxon>Umbelopsidaceae</taxon>
        <taxon>Umbelopsis</taxon>
    </lineage>
</organism>
<comment type="similarity">
    <text evidence="1 6">Belongs to the ATG11 family.</text>
</comment>
<keyword evidence="4 6" id="KW-0072">Autophagy</keyword>
<evidence type="ECO:0000256" key="4">
    <source>
        <dbReference type="ARBA" id="ARBA00023006"/>
    </source>
</evidence>
<dbReference type="GO" id="GO:0034727">
    <property type="term" value="P:piecemeal microautophagy of the nucleus"/>
    <property type="evidence" value="ECO:0007669"/>
    <property type="project" value="TreeGrafter"/>
</dbReference>
<feature type="compositionally biased region" description="Basic and acidic residues" evidence="8">
    <location>
        <begin position="1453"/>
        <end position="1463"/>
    </location>
</feature>
<dbReference type="GO" id="GO:0060090">
    <property type="term" value="F:molecular adaptor activity"/>
    <property type="evidence" value="ECO:0007669"/>
    <property type="project" value="TreeGrafter"/>
</dbReference>
<evidence type="ECO:0000256" key="6">
    <source>
        <dbReference type="RuleBase" id="RU367075"/>
    </source>
</evidence>
<dbReference type="PANTHER" id="PTHR13222:SF1">
    <property type="entry name" value="RB1-INDUCIBLE COILED-COIL PROTEIN 1"/>
    <property type="match status" value="1"/>
</dbReference>
<evidence type="ECO:0000256" key="1">
    <source>
        <dbReference type="ARBA" id="ARBA00009729"/>
    </source>
</evidence>
<reference evidence="11" key="1">
    <citation type="submission" date="2020-12" db="EMBL/GenBank/DDBJ databases">
        <title>Metabolic potential, ecology and presence of endohyphal bacteria is reflected in genomic diversity of Mucoromycotina.</title>
        <authorList>
            <person name="Muszewska A."/>
            <person name="Okrasinska A."/>
            <person name="Steczkiewicz K."/>
            <person name="Drgas O."/>
            <person name="Orlowska M."/>
            <person name="Perlinska-Lenart U."/>
            <person name="Aleksandrzak-Piekarczyk T."/>
            <person name="Szatraj K."/>
            <person name="Zielenkiewicz U."/>
            <person name="Pilsyk S."/>
            <person name="Malc E."/>
            <person name="Mieczkowski P."/>
            <person name="Kruszewska J.S."/>
            <person name="Biernat P."/>
            <person name="Pawlowska J."/>
        </authorList>
    </citation>
    <scope>NUCLEOTIDE SEQUENCE</scope>
    <source>
        <strain evidence="11">WA0000067209</strain>
    </source>
</reference>
<dbReference type="GO" id="GO:0005774">
    <property type="term" value="C:vacuolar membrane"/>
    <property type="evidence" value="ECO:0007669"/>
    <property type="project" value="UniProtKB-SubCell"/>
</dbReference>
<evidence type="ECO:0000256" key="5">
    <source>
        <dbReference type="ARBA" id="ARBA00023054"/>
    </source>
</evidence>
<dbReference type="Pfam" id="PF04108">
    <property type="entry name" value="ATG17_like"/>
    <property type="match status" value="1"/>
</dbReference>
<dbReference type="GO" id="GO:0034517">
    <property type="term" value="P:ribophagy"/>
    <property type="evidence" value="ECO:0007669"/>
    <property type="project" value="TreeGrafter"/>
</dbReference>
<dbReference type="GO" id="GO:0019901">
    <property type="term" value="F:protein kinase binding"/>
    <property type="evidence" value="ECO:0007669"/>
    <property type="project" value="TreeGrafter"/>
</dbReference>
<evidence type="ECO:0000256" key="3">
    <source>
        <dbReference type="ARBA" id="ARBA00022927"/>
    </source>
</evidence>
<keyword evidence="3 6" id="KW-0653">Protein transport</keyword>
<evidence type="ECO:0000259" key="9">
    <source>
        <dbReference type="Pfam" id="PF04108"/>
    </source>
</evidence>
<feature type="domain" description="Autophagy protein ATG17-like" evidence="9">
    <location>
        <begin position="142"/>
        <end position="499"/>
    </location>
</feature>
<dbReference type="GO" id="GO:0061709">
    <property type="term" value="P:reticulophagy"/>
    <property type="evidence" value="ECO:0007669"/>
    <property type="project" value="TreeGrafter"/>
</dbReference>
<dbReference type="GO" id="GO:1990316">
    <property type="term" value="C:Atg1/ULK1 kinase complex"/>
    <property type="evidence" value="ECO:0007669"/>
    <property type="project" value="TreeGrafter"/>
</dbReference>
<feature type="region of interest" description="Disordered" evidence="8">
    <location>
        <begin position="798"/>
        <end position="819"/>
    </location>
</feature>
<evidence type="ECO:0000256" key="8">
    <source>
        <dbReference type="SAM" id="MobiDB-lite"/>
    </source>
</evidence>
<feature type="region of interest" description="Disordered" evidence="8">
    <location>
        <begin position="327"/>
        <end position="353"/>
    </location>
</feature>
<feature type="domain" description="Autophagy-related protein 11 C-terminal" evidence="10">
    <location>
        <begin position="1173"/>
        <end position="1298"/>
    </location>
</feature>
<evidence type="ECO:0000313" key="11">
    <source>
        <dbReference type="EMBL" id="KAG2185007.1"/>
    </source>
</evidence>
<dbReference type="InterPro" id="IPR019460">
    <property type="entry name" value="Atg11_C"/>
</dbReference>
<evidence type="ECO:0000256" key="7">
    <source>
        <dbReference type="SAM" id="Coils"/>
    </source>
</evidence>
<comment type="function">
    <text evidence="6">Involved in cytoplasm to vacuole transport (Cvt), pexophagy, mitophagy and nucleophagy. Recruits mitochondria for their selective degradation via autophagy (mitophagy) during starvation. Works as scaffold proteins that recruit ATG proteins to the pre-autophagosome (PAS), the site of vesicle/autophagosome formation. Required for the Cvt vesicles completion.</text>
</comment>
<feature type="compositionally biased region" description="Basic residues" evidence="8">
    <location>
        <begin position="1303"/>
        <end position="1312"/>
    </location>
</feature>
<feature type="compositionally biased region" description="Low complexity" evidence="8">
    <location>
        <begin position="799"/>
        <end position="812"/>
    </location>
</feature>
<feature type="region of interest" description="Disordered" evidence="8">
    <location>
        <begin position="1433"/>
        <end position="1479"/>
    </location>
</feature>
<feature type="compositionally biased region" description="Polar residues" evidence="8">
    <location>
        <begin position="1338"/>
        <end position="1355"/>
    </location>
</feature>
<dbReference type="GO" id="GO:1903599">
    <property type="term" value="P:positive regulation of autophagy of mitochondrion"/>
    <property type="evidence" value="ECO:0007669"/>
    <property type="project" value="UniProtKB-UniRule"/>
</dbReference>
<sequence>MLLTYSFCIKLRLDGLRRLLERYTGVPASAQILMTSFGTQVKQDMVKDVVQARGKEEYILIIYDRQYLDASHDEVMTLIDVEMPKFQPSPAVIDGTSALRSLRAKCSATKSNTSKHFEFYYSLFQEFESYTEAALEVIKIHTATANNIVAEQKAQSMALNVALTNLEAHVRVSSNKFKGFQTVANRDFSQLLIAVENVSRDIEVLQRTQVHPLIRDALSQERNVKFLSELLDEQTTLKTRSSIANTRDILVEETQELASLIDDIQQGEVALRQQSLSDFDLQALDTRLVDVREVCEKAIFLRDKIERDFARVHDKIQDIMPLTSGSRQFSDRLSKSPDRQQLFQPSPPPTLPSHAKKTVEAFDHLAEIHVKDYLPKIAEYEQVIRNHLSMLIKSKRRAMEGFLRQMNVISHLQSEIAAVSPRIDAVDKEMKGLKKQAGKDGLQKPRLIILAYGALIIEIVRRKEYANILLENASVIADLFGRYRMSEQNRRDYYRTEYARLIPFHIEGTNESAIVILCFLHFVNFPPFAAMDDSASYCEVSASNIRDRGPNLTRDDANQFLMLIKEYLSNNDIQSAMGSPLEQLSSRVQSPYNQQTSPLNNSITLRGNSPSMSRNPSQSRAFDSKPEKVVNQLMSMNDDLNTLRQQFLEAVDKSYFQDQKFPNTNGSNRRISAPIMPTSRVSSPVIVSDSEALLVQKTRALDIADEKLKTYEDRIQMLEEALQKAHQPTRSNPLGESVLLGKAKWNEEGTAIVQQQHSGSSSFYSVADDDWTKKQIGELYVKLQEADKKNSDLERQLLRQRSSSSSMSSQRSDASHSWDREKVEWEKYREYNEHEKEDLRMQIQNLEQLLEEERQTFEENRKSLLKEAQIRDNLADIRIAGAEGDWKTRIEELEENLSKQQEEADQMSVNYEKEIKLLKESHIQEISAVQHETQSKVQELKGAHDKISQLVRQLEELQEEMKADKVASKEQLRQMQEEMDNSEQARDEIKQRLSQARDMVAAAEEDWMAKNTALEKIIDDQTVLKGIVHNIASKLISEQVTELDQEATFLQLLDIIDKSLDTKLEELEALRLTFNELQSNQQQLEEDLDDLSEKHTALRKLCSQMAMKLVDVRLSVFGEITNQLQLPVDENEASNLVRRLSFESNIDSSAAFAQWSETLHSINSVDLSKFVFKVRKKVKDAHDLTRRWQKEYKDLKEKYGRTAAESYEKIAFRNFKVGDVALFLPTRNSTGKPWAAFNINAPHFFLKPTDNIISQMSTREWIVARITSITENVVDYQIPSSNPYGLSDGFKFYQLEVENWRNSHHRKTHRSQVGKDKDKDAQTSSSSKSPTMQSSTTIVAPSQTEQNTQMASSKELSYGRRYTLPYVNGKDTGLAALADETISPPPTSPGISTRRMSFERQPTVTSPVFRRPGFTSHNTVSGYLPMTSSSSGIISNTTASNHPESSSLTLDADYQRNPDDKLDLPSSIDQSSLIWAAQE</sequence>
<dbReference type="EMBL" id="JAEPQZ010000002">
    <property type="protein sequence ID" value="KAG2185007.1"/>
    <property type="molecule type" value="Genomic_DNA"/>
</dbReference>